<organism evidence="12 13">
    <name type="scientific">Acer yangbiense</name>
    <dbReference type="NCBI Taxonomy" id="1000413"/>
    <lineage>
        <taxon>Eukaryota</taxon>
        <taxon>Viridiplantae</taxon>
        <taxon>Streptophyta</taxon>
        <taxon>Embryophyta</taxon>
        <taxon>Tracheophyta</taxon>
        <taxon>Spermatophyta</taxon>
        <taxon>Magnoliopsida</taxon>
        <taxon>eudicotyledons</taxon>
        <taxon>Gunneridae</taxon>
        <taxon>Pentapetalae</taxon>
        <taxon>rosids</taxon>
        <taxon>malvids</taxon>
        <taxon>Sapindales</taxon>
        <taxon>Sapindaceae</taxon>
        <taxon>Hippocastanoideae</taxon>
        <taxon>Acereae</taxon>
        <taxon>Acer</taxon>
    </lineage>
</organism>
<feature type="transmembrane region" description="Helical" evidence="10">
    <location>
        <begin position="325"/>
        <end position="341"/>
    </location>
</feature>
<evidence type="ECO:0000256" key="3">
    <source>
        <dbReference type="ARBA" id="ARBA00008715"/>
    </source>
</evidence>
<dbReference type="GO" id="GO:0005789">
    <property type="term" value="C:endoplasmic reticulum membrane"/>
    <property type="evidence" value="ECO:0007669"/>
    <property type="project" value="UniProtKB-SubCell"/>
</dbReference>
<evidence type="ECO:0000256" key="2">
    <source>
        <dbReference type="ARBA" id="ARBA00004922"/>
    </source>
</evidence>
<dbReference type="Pfam" id="PF03155">
    <property type="entry name" value="Alg6_Alg8"/>
    <property type="match status" value="1"/>
</dbReference>
<name>A0A5C7IMP6_9ROSI</name>
<evidence type="ECO:0000256" key="9">
    <source>
        <dbReference type="ARBA" id="ARBA00023136"/>
    </source>
</evidence>
<dbReference type="PANTHER" id="PTHR12413">
    <property type="entry name" value="DOLICHYL GLYCOSYLTRANSFERASE"/>
    <property type="match status" value="1"/>
</dbReference>
<dbReference type="InterPro" id="IPR004856">
    <property type="entry name" value="Glyco_trans_ALG6/ALG8"/>
</dbReference>
<dbReference type="EMBL" id="VAHF01000002">
    <property type="protein sequence ID" value="TXG70104.1"/>
    <property type="molecule type" value="Genomic_DNA"/>
</dbReference>
<evidence type="ECO:0000256" key="10">
    <source>
        <dbReference type="RuleBase" id="RU363110"/>
    </source>
</evidence>
<dbReference type="InterPro" id="IPR036397">
    <property type="entry name" value="RNaseH_sf"/>
</dbReference>
<dbReference type="OrthoDB" id="1938712at2759"/>
<keyword evidence="6 10" id="KW-0812">Transmembrane</keyword>
<proteinExistence type="inferred from homology"/>
<dbReference type="Proteomes" id="UP000323000">
    <property type="component" value="Chromosome 2"/>
</dbReference>
<feature type="domain" description="Integrase zinc-binding" evidence="11">
    <location>
        <begin position="6"/>
        <end position="60"/>
    </location>
</feature>
<keyword evidence="4 10" id="KW-0328">Glycosyltransferase</keyword>
<feature type="transmembrane region" description="Helical" evidence="10">
    <location>
        <begin position="362"/>
        <end position="381"/>
    </location>
</feature>
<evidence type="ECO:0000256" key="6">
    <source>
        <dbReference type="ARBA" id="ARBA00022692"/>
    </source>
</evidence>
<dbReference type="FunFam" id="1.10.340.70:FF:000001">
    <property type="entry name" value="Retrovirus-related Pol polyprotein from transposon gypsy-like Protein"/>
    <property type="match status" value="1"/>
</dbReference>
<sequence>MPRWGNLRKEIIKECHDSKWAGHLGITRTLALLQNSYYWPQMRDNIDAYVRTCLVCQQDKVEQQRPAGLLEPLPIAGRPWESVSMDFISALLKSEGYGSIMVVVDRFSKYATFIPALKDCIAEEAAHLFLKHVVKLWDFRRPQSDGQTEHFNGLLELYLRHYVMARASRYHTSMPRQGRPEDEDEEVGGYEETALGVLSRLAPFERGIYEDYVANFWCTTSILIKWKQLFTTPTLKIISLTATVLTCLPSMVQQLLAPSSKGFLYGLLNSSLSFYLFSFQVHEKSILLPLLPASLLALDEPRPFKWLTHLALFSMFPLLCRDKLVLPYVALYALFTLLYHAPGRCSGRSKTSKTDYSSVASIMIGLLYLCSFILHIVYLTMRPPEKLPFLFEAVIILLCFSQFMLFAFYTNAKQWLLSKRSTTEKEKKHI</sequence>
<protein>
    <recommendedName>
        <fullName evidence="10">Alpha-1,3-glucosyltransferase</fullName>
        <ecNumber evidence="10">2.4.1.-</ecNumber>
    </recommendedName>
</protein>
<comment type="caution">
    <text evidence="10">Lacks conserved residue(s) required for the propagation of feature annotation.</text>
</comment>
<evidence type="ECO:0000259" key="11">
    <source>
        <dbReference type="Pfam" id="PF17921"/>
    </source>
</evidence>
<evidence type="ECO:0000256" key="1">
    <source>
        <dbReference type="ARBA" id="ARBA00004477"/>
    </source>
</evidence>
<dbReference type="InterPro" id="IPR012337">
    <property type="entry name" value="RNaseH-like_sf"/>
</dbReference>
<reference evidence="13" key="1">
    <citation type="journal article" date="2019" name="Gigascience">
        <title>De novo genome assembly of the endangered Acer yangbiense, a plant species with extremely small populations endemic to Yunnan Province, China.</title>
        <authorList>
            <person name="Yang J."/>
            <person name="Wariss H.M."/>
            <person name="Tao L."/>
            <person name="Zhang R."/>
            <person name="Yun Q."/>
            <person name="Hollingsworth P."/>
            <person name="Dao Z."/>
            <person name="Luo G."/>
            <person name="Guo H."/>
            <person name="Ma Y."/>
            <person name="Sun W."/>
        </authorList>
    </citation>
    <scope>NUCLEOTIDE SEQUENCE [LARGE SCALE GENOMIC DNA]</scope>
    <source>
        <strain evidence="13">cv. Malutang</strain>
    </source>
</reference>
<dbReference type="PANTHER" id="PTHR12413:SF1">
    <property type="entry name" value="DOLICHYL PYROPHOSPHATE MAN9GLCNAC2 ALPHA-1,3-GLUCOSYLTRANSFERASE"/>
    <property type="match status" value="1"/>
</dbReference>
<feature type="transmembrane region" description="Helical" evidence="10">
    <location>
        <begin position="387"/>
        <end position="410"/>
    </location>
</feature>
<dbReference type="Gene3D" id="3.30.420.10">
    <property type="entry name" value="Ribonuclease H-like superfamily/Ribonuclease H"/>
    <property type="match status" value="1"/>
</dbReference>
<evidence type="ECO:0000313" key="13">
    <source>
        <dbReference type="Proteomes" id="UP000323000"/>
    </source>
</evidence>
<gene>
    <name evidence="12" type="ORF">EZV62_005039</name>
</gene>
<keyword evidence="7 10" id="KW-0256">Endoplasmic reticulum</keyword>
<comment type="subcellular location">
    <subcellularLocation>
        <location evidence="1 10">Endoplasmic reticulum membrane</location>
        <topology evidence="1 10">Multi-pass membrane protein</topology>
    </subcellularLocation>
</comment>
<dbReference type="UniPathway" id="UPA00378"/>
<comment type="caution">
    <text evidence="12">The sequence shown here is derived from an EMBL/GenBank/DDBJ whole genome shotgun (WGS) entry which is preliminary data.</text>
</comment>
<dbReference type="EC" id="2.4.1.-" evidence="10"/>
<evidence type="ECO:0000256" key="8">
    <source>
        <dbReference type="ARBA" id="ARBA00022989"/>
    </source>
</evidence>
<comment type="similarity">
    <text evidence="3 10">Belongs to the ALG6/ALG8 glucosyltransferase family.</text>
</comment>
<keyword evidence="8 10" id="KW-1133">Transmembrane helix</keyword>
<dbReference type="InterPro" id="IPR041588">
    <property type="entry name" value="Integrase_H2C2"/>
</dbReference>
<dbReference type="GO" id="GO:0003676">
    <property type="term" value="F:nucleic acid binding"/>
    <property type="evidence" value="ECO:0007669"/>
    <property type="project" value="InterPro"/>
</dbReference>
<evidence type="ECO:0000256" key="5">
    <source>
        <dbReference type="ARBA" id="ARBA00022679"/>
    </source>
</evidence>
<dbReference type="Pfam" id="PF17921">
    <property type="entry name" value="Integrase_H2C2"/>
    <property type="match status" value="1"/>
</dbReference>
<keyword evidence="13" id="KW-1185">Reference proteome</keyword>
<evidence type="ECO:0000256" key="7">
    <source>
        <dbReference type="ARBA" id="ARBA00022824"/>
    </source>
</evidence>
<evidence type="ECO:0000256" key="4">
    <source>
        <dbReference type="ARBA" id="ARBA00022676"/>
    </source>
</evidence>
<dbReference type="AlphaFoldDB" id="A0A5C7IMP6"/>
<keyword evidence="5 10" id="KW-0808">Transferase</keyword>
<dbReference type="SUPFAM" id="SSF53098">
    <property type="entry name" value="Ribonuclease H-like"/>
    <property type="match status" value="1"/>
</dbReference>
<evidence type="ECO:0000313" key="12">
    <source>
        <dbReference type="EMBL" id="TXG70104.1"/>
    </source>
</evidence>
<dbReference type="Gene3D" id="1.10.340.70">
    <property type="match status" value="1"/>
</dbReference>
<keyword evidence="9 10" id="KW-0472">Membrane</keyword>
<dbReference type="GO" id="GO:0042281">
    <property type="term" value="F:dolichyl pyrophosphate Man9GlcNAc2 alpha-1,3-glucosyltransferase activity"/>
    <property type="evidence" value="ECO:0007669"/>
    <property type="project" value="TreeGrafter"/>
</dbReference>
<accession>A0A5C7IMP6</accession>
<comment type="pathway">
    <text evidence="2 10">Protein modification; protein glycosylation.</text>
</comment>